<keyword evidence="3" id="KW-1185">Reference proteome</keyword>
<gene>
    <name evidence="2" type="ORF">GCM10009663_54690</name>
</gene>
<evidence type="ECO:0000313" key="3">
    <source>
        <dbReference type="Proteomes" id="UP001499987"/>
    </source>
</evidence>
<reference evidence="3" key="1">
    <citation type="journal article" date="2019" name="Int. J. Syst. Evol. Microbiol.">
        <title>The Global Catalogue of Microorganisms (GCM) 10K type strain sequencing project: providing services to taxonomists for standard genome sequencing and annotation.</title>
        <authorList>
            <consortium name="The Broad Institute Genomics Platform"/>
            <consortium name="The Broad Institute Genome Sequencing Center for Infectious Disease"/>
            <person name="Wu L."/>
            <person name="Ma J."/>
        </authorList>
    </citation>
    <scope>NUCLEOTIDE SEQUENCE [LARGE SCALE GENOMIC DNA]</scope>
    <source>
        <strain evidence="3">JCM 13002</strain>
    </source>
</reference>
<accession>A0ABP4EI21</accession>
<proteinExistence type="predicted"/>
<organism evidence="2 3">
    <name type="scientific">Kitasatospora arboriphila</name>
    <dbReference type="NCBI Taxonomy" id="258052"/>
    <lineage>
        <taxon>Bacteria</taxon>
        <taxon>Bacillati</taxon>
        <taxon>Actinomycetota</taxon>
        <taxon>Actinomycetes</taxon>
        <taxon>Kitasatosporales</taxon>
        <taxon>Streptomycetaceae</taxon>
        <taxon>Kitasatospora</taxon>
    </lineage>
</organism>
<sequence length="70" mass="6879">MKVPTSGEANSRTNAARSPAPDSRSTSRSVLIGAGGQAACSKSVMAANLSHTNRSVGARVGPSSPVGTAP</sequence>
<evidence type="ECO:0000313" key="2">
    <source>
        <dbReference type="EMBL" id="GAA1105661.1"/>
    </source>
</evidence>
<feature type="region of interest" description="Disordered" evidence="1">
    <location>
        <begin position="51"/>
        <end position="70"/>
    </location>
</feature>
<feature type="compositionally biased region" description="Polar residues" evidence="1">
    <location>
        <begin position="7"/>
        <end position="16"/>
    </location>
</feature>
<feature type="region of interest" description="Disordered" evidence="1">
    <location>
        <begin position="1"/>
        <end position="30"/>
    </location>
</feature>
<name>A0ABP4EI21_9ACTN</name>
<dbReference type="EMBL" id="BAAALD010000065">
    <property type="protein sequence ID" value="GAA1105661.1"/>
    <property type="molecule type" value="Genomic_DNA"/>
</dbReference>
<protein>
    <submittedName>
        <fullName evidence="2">Uncharacterized protein</fullName>
    </submittedName>
</protein>
<comment type="caution">
    <text evidence="2">The sequence shown here is derived from an EMBL/GenBank/DDBJ whole genome shotgun (WGS) entry which is preliminary data.</text>
</comment>
<evidence type="ECO:0000256" key="1">
    <source>
        <dbReference type="SAM" id="MobiDB-lite"/>
    </source>
</evidence>
<dbReference type="Proteomes" id="UP001499987">
    <property type="component" value="Unassembled WGS sequence"/>
</dbReference>